<dbReference type="KEGG" id="cpoy:GP475_10490"/>
<dbReference type="GO" id="GO:0006355">
    <property type="term" value="P:regulation of DNA-templated transcription"/>
    <property type="evidence" value="ECO:0007669"/>
    <property type="project" value="InterPro"/>
</dbReference>
<reference evidence="1 2" key="1">
    <citation type="submission" date="2019-12" db="EMBL/GenBank/DDBJ databases">
        <title>Corynebacterium sp. nov., isolated from feces of the Anser Albifrons in China.</title>
        <authorList>
            <person name="Liu Q."/>
        </authorList>
    </citation>
    <scope>NUCLEOTIDE SEQUENCE [LARGE SCALE GENOMIC DNA]</scope>
    <source>
        <strain evidence="1 2">4H37-19</strain>
    </source>
</reference>
<dbReference type="EMBL" id="CP046884">
    <property type="protein sequence ID" value="QNQ91008.1"/>
    <property type="molecule type" value="Genomic_DNA"/>
</dbReference>
<dbReference type="InterPro" id="IPR004341">
    <property type="entry name" value="CAT_RNA-bd_dom"/>
</dbReference>
<dbReference type="SUPFAM" id="SSF50151">
    <property type="entry name" value="SacY-like RNA-binding domain"/>
    <property type="match status" value="1"/>
</dbReference>
<dbReference type="InterPro" id="IPR036634">
    <property type="entry name" value="PRD_sf"/>
</dbReference>
<dbReference type="InterPro" id="IPR036650">
    <property type="entry name" value="CAT_RNA-bd_dom_sf"/>
</dbReference>
<dbReference type="AlphaFoldDB" id="A0A7H0SR33"/>
<dbReference type="Gene3D" id="2.30.24.10">
    <property type="entry name" value="CAT RNA-binding domain"/>
    <property type="match status" value="1"/>
</dbReference>
<accession>A0A7H0SR33</accession>
<keyword evidence="2" id="KW-1185">Reference proteome</keyword>
<dbReference type="RefSeq" id="WP_187974319.1">
    <property type="nucleotide sequence ID" value="NZ_CP046884.1"/>
</dbReference>
<dbReference type="SUPFAM" id="SSF63520">
    <property type="entry name" value="PTS-regulatory domain, PRD"/>
    <property type="match status" value="1"/>
</dbReference>
<dbReference type="Gene3D" id="1.10.1790.10">
    <property type="entry name" value="PRD domain"/>
    <property type="match status" value="1"/>
</dbReference>
<proteinExistence type="predicted"/>
<dbReference type="SMART" id="SM01061">
    <property type="entry name" value="CAT_RBD"/>
    <property type="match status" value="1"/>
</dbReference>
<dbReference type="Pfam" id="PF00874">
    <property type="entry name" value="PRD"/>
    <property type="match status" value="1"/>
</dbReference>
<dbReference type="Proteomes" id="UP000516320">
    <property type="component" value="Chromosome"/>
</dbReference>
<evidence type="ECO:0000313" key="2">
    <source>
        <dbReference type="Proteomes" id="UP000516320"/>
    </source>
</evidence>
<protein>
    <submittedName>
        <fullName evidence="1">PRD domain-containing protein</fullName>
    </submittedName>
</protein>
<dbReference type="GO" id="GO:0003723">
    <property type="term" value="F:RNA binding"/>
    <property type="evidence" value="ECO:0007669"/>
    <property type="project" value="InterPro"/>
</dbReference>
<organism evidence="1 2">
    <name type="scientific">Corynebacterium poyangense</name>
    <dbReference type="NCBI Taxonomy" id="2684405"/>
    <lineage>
        <taxon>Bacteria</taxon>
        <taxon>Bacillati</taxon>
        <taxon>Actinomycetota</taxon>
        <taxon>Actinomycetes</taxon>
        <taxon>Mycobacteriales</taxon>
        <taxon>Corynebacteriaceae</taxon>
        <taxon>Corynebacterium</taxon>
    </lineage>
</organism>
<dbReference type="Pfam" id="PF03123">
    <property type="entry name" value="CAT_RBD"/>
    <property type="match status" value="1"/>
</dbReference>
<name>A0A7H0SR33_9CORY</name>
<evidence type="ECO:0000313" key="1">
    <source>
        <dbReference type="EMBL" id="QNQ91008.1"/>
    </source>
</evidence>
<dbReference type="PROSITE" id="PS51372">
    <property type="entry name" value="PRD_2"/>
    <property type="match status" value="1"/>
</dbReference>
<dbReference type="InterPro" id="IPR011608">
    <property type="entry name" value="PRD"/>
</dbReference>
<sequence>MSLSQPGDEGSPAVDPEHPRILRVFSNNAVLVRGEDDVEKILVGRGIGFGRRTGERIKADQAQRTYVPLNPDTAPLIASIDQLDPAVLQHVGAAVDLATDLLGDLHPSVYLLLTEHLSFAIGRVREGQRLHTGILSEVAGAFPEEFQAAQLIVHYLNAALPETILPEEEAAAVALHLNAARSGVPVKTPLAHANLLAAWVAHIHEATGITSAEDEELVAALVRLYRRIESGQTRHCPLVEVVSQQLSSDYQLATTIIAQMGDEAPGEAAYFAVFLHGWRQAYKPIISQHIQRRKENPDG</sequence>
<gene>
    <name evidence="1" type="ORF">GP475_10490</name>
</gene>